<dbReference type="InterPro" id="IPR050483">
    <property type="entry name" value="CoA-transferase_III_domain"/>
</dbReference>
<dbReference type="AlphaFoldDB" id="A0A1C2DW54"/>
<comment type="caution">
    <text evidence="2">The sequence shown here is derived from an EMBL/GenBank/DDBJ whole genome shotgun (WGS) entry which is preliminary data.</text>
</comment>
<dbReference type="Gene3D" id="3.30.1540.10">
    <property type="entry name" value="formyl-coa transferase, domain 3"/>
    <property type="match status" value="1"/>
</dbReference>
<name>A0A1C2DW54_9HYPH</name>
<dbReference type="PANTHER" id="PTHR48207:SF3">
    <property type="entry name" value="SUCCINATE--HYDROXYMETHYLGLUTARATE COA-TRANSFERASE"/>
    <property type="match status" value="1"/>
</dbReference>
<protein>
    <submittedName>
        <fullName evidence="2">Carnitine dehydratase</fullName>
    </submittedName>
</protein>
<sequence>MQDDLKGLTVVAIEQAVAAPYATCRLADAGARVIKIERPDGGDFARHYDRLVEGQSAYFIWLNRGKESVCLDLKSPADAALLKTMILSADVFIQNLKPGALDKLGLRSASLRAENPRLITCDITGFGTEGPRAGLKAYDLIVQAESGLCAITGTVAGPARVGVSVCDISAGMTAHAAILQALVARNRTGRGRSIQVSLFDSIADWMNVPILQYLYGGQVSSRSGVAHPSIAPYGAFACSDGSQVIFSIQNEREWRLLCEQFLELPDLARDPRFRDNSSRVANRPELDQLIAERFSLLDVDVAVQRLEDTGIAYGRLNDLHEASAHPHLRFVEVATETGEIRVIAPAAIEDAIAFHARPVPPLGEHTAAVRREFATALSA</sequence>
<dbReference type="Pfam" id="PF02515">
    <property type="entry name" value="CoA_transf_3"/>
    <property type="match status" value="1"/>
</dbReference>
<dbReference type="InterPro" id="IPR023606">
    <property type="entry name" value="CoA-Trfase_III_dom_1_sf"/>
</dbReference>
<dbReference type="OrthoDB" id="9806585at2"/>
<dbReference type="Gene3D" id="3.40.50.10540">
    <property type="entry name" value="Crotonobetainyl-coa:carnitine coa-transferase, domain 1"/>
    <property type="match status" value="1"/>
</dbReference>
<dbReference type="GO" id="GO:0008410">
    <property type="term" value="F:CoA-transferase activity"/>
    <property type="evidence" value="ECO:0007669"/>
    <property type="project" value="TreeGrafter"/>
</dbReference>
<dbReference type="STRING" id="1566387.QV13_11780"/>
<gene>
    <name evidence="2" type="ORF">QV13_11780</name>
</gene>
<dbReference type="InterPro" id="IPR044855">
    <property type="entry name" value="CoA-Trfase_III_dom3_sf"/>
</dbReference>
<reference evidence="2 3" key="1">
    <citation type="submission" date="2016-08" db="EMBL/GenBank/DDBJ databases">
        <title>Whole genome sequence of Mesorhizobium sp. strain UASWS1009 isolated from industrial sewage.</title>
        <authorList>
            <person name="Crovadore J."/>
            <person name="Calmin G."/>
            <person name="Chablais R."/>
            <person name="Cochard B."/>
            <person name="Lefort F."/>
        </authorList>
    </citation>
    <scope>NUCLEOTIDE SEQUENCE [LARGE SCALE GENOMIC DNA]</scope>
    <source>
        <strain evidence="2 3">UASWS1009</strain>
    </source>
</reference>
<evidence type="ECO:0000313" key="3">
    <source>
        <dbReference type="Proteomes" id="UP000094412"/>
    </source>
</evidence>
<dbReference type="EMBL" id="MDEO01000031">
    <property type="protein sequence ID" value="OCX18893.1"/>
    <property type="molecule type" value="Genomic_DNA"/>
</dbReference>
<organism evidence="2 3">
    <name type="scientific">Mesorhizobium hungaricum</name>
    <dbReference type="NCBI Taxonomy" id="1566387"/>
    <lineage>
        <taxon>Bacteria</taxon>
        <taxon>Pseudomonadati</taxon>
        <taxon>Pseudomonadota</taxon>
        <taxon>Alphaproteobacteria</taxon>
        <taxon>Hyphomicrobiales</taxon>
        <taxon>Phyllobacteriaceae</taxon>
        <taxon>Mesorhizobium</taxon>
    </lineage>
</organism>
<dbReference type="SUPFAM" id="SSF89796">
    <property type="entry name" value="CoA-transferase family III (CaiB/BaiF)"/>
    <property type="match status" value="1"/>
</dbReference>
<dbReference type="PANTHER" id="PTHR48207">
    <property type="entry name" value="SUCCINATE--HYDROXYMETHYLGLUTARATE COA-TRANSFERASE"/>
    <property type="match status" value="1"/>
</dbReference>
<keyword evidence="3" id="KW-1185">Reference proteome</keyword>
<accession>A0A1C2DW54</accession>
<evidence type="ECO:0000313" key="2">
    <source>
        <dbReference type="EMBL" id="OCX18893.1"/>
    </source>
</evidence>
<proteinExistence type="predicted"/>
<evidence type="ECO:0000256" key="1">
    <source>
        <dbReference type="ARBA" id="ARBA00022679"/>
    </source>
</evidence>
<dbReference type="RefSeq" id="WP_024924983.1">
    <property type="nucleotide sequence ID" value="NZ_MDEO01000031.1"/>
</dbReference>
<dbReference type="InterPro" id="IPR003673">
    <property type="entry name" value="CoA-Trfase_fam_III"/>
</dbReference>
<dbReference type="Proteomes" id="UP000094412">
    <property type="component" value="Unassembled WGS sequence"/>
</dbReference>
<keyword evidence="1" id="KW-0808">Transferase</keyword>